<dbReference type="Pfam" id="PF07303">
    <property type="entry name" value="Occludin_ELL"/>
    <property type="match status" value="1"/>
</dbReference>
<feature type="compositionally biased region" description="Basic and acidic residues" evidence="2">
    <location>
        <begin position="918"/>
        <end position="949"/>
    </location>
</feature>
<reference evidence="4 5" key="1">
    <citation type="submission" date="2017-07" db="EMBL/GenBank/DDBJ databases">
        <title>An improved, manually edited Actinidia chinensis var. chinensis (kiwifruit) genome highlights the challenges associated with draft genomes and gene prediction in plants.</title>
        <authorList>
            <person name="Pilkington S."/>
            <person name="Crowhurst R."/>
            <person name="Hilario E."/>
            <person name="Nardozza S."/>
            <person name="Fraser L."/>
            <person name="Peng Y."/>
            <person name="Gunaseelan K."/>
            <person name="Simpson R."/>
            <person name="Tahir J."/>
            <person name="Deroles S."/>
            <person name="Templeton K."/>
            <person name="Luo Z."/>
            <person name="Davy M."/>
            <person name="Cheng C."/>
            <person name="Mcneilage M."/>
            <person name="Scaglione D."/>
            <person name="Liu Y."/>
            <person name="Zhang Q."/>
            <person name="Datson P."/>
            <person name="De Silva N."/>
            <person name="Gardiner S."/>
            <person name="Bassett H."/>
            <person name="Chagne D."/>
            <person name="Mccallum J."/>
            <person name="Dzierzon H."/>
            <person name="Deng C."/>
            <person name="Wang Y.-Y."/>
            <person name="Barron N."/>
            <person name="Manako K."/>
            <person name="Bowen J."/>
            <person name="Foster T."/>
            <person name="Erridge Z."/>
            <person name="Tiffin H."/>
            <person name="Waite C."/>
            <person name="Davies K."/>
            <person name="Grierson E."/>
            <person name="Laing W."/>
            <person name="Kirk R."/>
            <person name="Chen X."/>
            <person name="Wood M."/>
            <person name="Montefiori M."/>
            <person name="Brummell D."/>
            <person name="Schwinn K."/>
            <person name="Catanach A."/>
            <person name="Fullerton C."/>
            <person name="Li D."/>
            <person name="Meiyalaghan S."/>
            <person name="Nieuwenhuizen N."/>
            <person name="Read N."/>
            <person name="Prakash R."/>
            <person name="Hunter D."/>
            <person name="Zhang H."/>
            <person name="Mckenzie M."/>
            <person name="Knabel M."/>
            <person name="Harris A."/>
            <person name="Allan A."/>
            <person name="Chen A."/>
            <person name="Janssen B."/>
            <person name="Plunkett B."/>
            <person name="Dwamena C."/>
            <person name="Voogd C."/>
            <person name="Leif D."/>
            <person name="Lafferty D."/>
            <person name="Souleyre E."/>
            <person name="Varkonyi-Gasic E."/>
            <person name="Gambi F."/>
            <person name="Hanley J."/>
            <person name="Yao J.-L."/>
            <person name="Cheung J."/>
            <person name="David K."/>
            <person name="Warren B."/>
            <person name="Marsh K."/>
            <person name="Snowden K."/>
            <person name="Lin-Wang K."/>
            <person name="Brian L."/>
            <person name="Martinez-Sanchez M."/>
            <person name="Wang M."/>
            <person name="Ileperuma N."/>
            <person name="Macnee N."/>
            <person name="Campin R."/>
            <person name="Mcatee P."/>
            <person name="Drummond R."/>
            <person name="Espley R."/>
            <person name="Ireland H."/>
            <person name="Wu R."/>
            <person name="Atkinson R."/>
            <person name="Karunairetnam S."/>
            <person name="Bulley S."/>
            <person name="Chunkath S."/>
            <person name="Hanley Z."/>
            <person name="Storey R."/>
            <person name="Thrimawithana A."/>
            <person name="Thomson S."/>
            <person name="David C."/>
            <person name="Testolin R."/>
        </authorList>
    </citation>
    <scope>NUCLEOTIDE SEQUENCE [LARGE SCALE GENOMIC DNA]</scope>
    <source>
        <strain evidence="5">cv. Red5</strain>
        <tissue evidence="4">Young leaf</tissue>
    </source>
</reference>
<feature type="compositionally biased region" description="Gly residues" evidence="2">
    <location>
        <begin position="1"/>
        <end position="19"/>
    </location>
</feature>
<sequence>MYGGSGKLGRGGGGRGGAGKRNNLPSAHHHPPPLHRPSSGAPSGRLSVGGNRNAASAPTASAPSAAEETFSLVTGNPLDFAMVIRLAPDLVDEIKRVEAQGGTARIKFDSSANNPSGNVDVGGKAYRFTWSREMGDLCDIYEERQSGEDGNGLLVESGCAWRKLNVQRILDESTKNHVKMRSEEAERKLKSRKAIILDHGNPSMNSQKKALVAAESNMWRKPFKQKEPEFKKRKIETPPVAVGGPPKSAYKSGLPSTTPVKSRPPVSPLSSPPEHPYAPASPFGTGNPTKAHTSIEDVMPIMAMGKEIATSSEKEIPNRTTSGALLRVKPGHKGNFGGQPMDLQSMLISLLMEKPEGMSLKALEKAIGDTIPNSIRKIEPIIKKIANFQAPGRYCLKPGVELENFKKSLSESRSSPEDNHHQTLALEDKRNDIPAPMLNLEEKVATEDLGKQAQSSSTIGEELNSLEKIDIQHHSPDIFGDKKVYDNSEGPAGSSSDSGSDSDSESDSSDSGSDSGSRSKSRSPVASGSGSSSDSESDVSSNSKQGSDEDVDIMSDDDKESKLKLQTSEPGFSTSPIPWRTSVLGPIQNGPGEKQDVNGSDVVEIEQDLPDNDQDTEMAVAANSILNKKGEKPVENIRLCSPDHQEHQERQVYTENMFSERENIAKGGFKHKKTDSSERTLKGKSKRGSDLNLPEKSENSKRLKAGSLPQPQTSRGRGPLFSESPQNPSDRTVEDPYKGHSTRMMNRVSRDGNADSCLQKGSNQKIPGKSILDSQDSGRRPVDLTARVKAPDAEERPGIHAENVGRGIRYSDKNHHSHEGLSSQNDKVSRQIQDEDSYTKEKIVPRISKEGAFGEKHSLHFDSYSYGKHGALDETSKEVGEVSNSHMGYSPKDNNRIDVERSPVINGRGKILQRELSDLELGELREPLPKETPGAKKEFERKRSFKQSENKPITSDYWNADLSKGKPTGKTMLDSGKSSPPHLRDGVPSNPEGSSKRTPEHHAEDLTRQHHRVVQSQAQCPQPPSRADRPEVGIQKLGDASSKLRHNDARPSQGIGLEGNVDTHKKACVNAPLQHETKRGPVCHPAKENKTQKSNASADLNDVGKDTSLTESNDGGLKRRESSSDENSCSYSKYEKEEPELRGPIKNFSQYKEYLQEYDEKYDSYSSLNKTLESYRNEFNKLGRDLETAKGKDMEKYYSILGQLKESYRQCGTRHKRLKKIFIVLHEELKHLKQMIKDYADSRTRE</sequence>
<dbReference type="OrthoDB" id="4869960at2759"/>
<dbReference type="Gene3D" id="6.10.140.340">
    <property type="match status" value="1"/>
</dbReference>
<feature type="region of interest" description="Disordered" evidence="2">
    <location>
        <begin position="875"/>
        <end position="901"/>
    </location>
</feature>
<protein>
    <submittedName>
        <fullName evidence="4">Ankyrin repeat domain-containing protein</fullName>
    </submittedName>
</protein>
<dbReference type="Proteomes" id="UP000241394">
    <property type="component" value="Chromosome LG16"/>
</dbReference>
<accession>A0A2R6QFK2</accession>
<feature type="compositionally biased region" description="Polar residues" evidence="2">
    <location>
        <begin position="564"/>
        <end position="576"/>
    </location>
</feature>
<evidence type="ECO:0000256" key="1">
    <source>
        <dbReference type="SAM" id="Coils"/>
    </source>
</evidence>
<feature type="compositionally biased region" description="Pro residues" evidence="2">
    <location>
        <begin position="265"/>
        <end position="276"/>
    </location>
</feature>
<feature type="compositionally biased region" description="Basic and acidic residues" evidence="2">
    <location>
        <begin position="674"/>
        <end position="701"/>
    </location>
</feature>
<feature type="region of interest" description="Disordered" evidence="2">
    <location>
        <begin position="1"/>
        <end position="64"/>
    </location>
</feature>
<organism evidence="4 5">
    <name type="scientific">Actinidia chinensis var. chinensis</name>
    <name type="common">Chinese soft-hair kiwi</name>
    <dbReference type="NCBI Taxonomy" id="1590841"/>
    <lineage>
        <taxon>Eukaryota</taxon>
        <taxon>Viridiplantae</taxon>
        <taxon>Streptophyta</taxon>
        <taxon>Embryophyta</taxon>
        <taxon>Tracheophyta</taxon>
        <taxon>Spermatophyta</taxon>
        <taxon>Magnoliopsida</taxon>
        <taxon>eudicotyledons</taxon>
        <taxon>Gunneridae</taxon>
        <taxon>Pentapetalae</taxon>
        <taxon>asterids</taxon>
        <taxon>Ericales</taxon>
        <taxon>Actinidiaceae</taxon>
        <taxon>Actinidia</taxon>
    </lineage>
</organism>
<feature type="compositionally biased region" description="Basic and acidic residues" evidence="2">
    <location>
        <begin position="827"/>
        <end position="843"/>
    </location>
</feature>
<dbReference type="PANTHER" id="PTHR38372:SF2">
    <property type="entry name" value="DENTIN SIALOPHOSPHOPROTEIN-LIKE PROTEIN"/>
    <property type="match status" value="1"/>
</dbReference>
<keyword evidence="5" id="KW-1185">Reference proteome</keyword>
<feature type="compositionally biased region" description="Basic and acidic residues" evidence="2">
    <location>
        <begin position="471"/>
        <end position="486"/>
    </location>
</feature>
<dbReference type="InterPro" id="IPR010844">
    <property type="entry name" value="Occludin_ELL"/>
</dbReference>
<reference evidence="5" key="2">
    <citation type="journal article" date="2018" name="BMC Genomics">
        <title>A manually annotated Actinidia chinensis var. chinensis (kiwifruit) genome highlights the challenges associated with draft genomes and gene prediction in plants.</title>
        <authorList>
            <person name="Pilkington S.M."/>
            <person name="Crowhurst R."/>
            <person name="Hilario E."/>
            <person name="Nardozza S."/>
            <person name="Fraser L."/>
            <person name="Peng Y."/>
            <person name="Gunaseelan K."/>
            <person name="Simpson R."/>
            <person name="Tahir J."/>
            <person name="Deroles S.C."/>
            <person name="Templeton K."/>
            <person name="Luo Z."/>
            <person name="Davy M."/>
            <person name="Cheng C."/>
            <person name="McNeilage M."/>
            <person name="Scaglione D."/>
            <person name="Liu Y."/>
            <person name="Zhang Q."/>
            <person name="Datson P."/>
            <person name="De Silva N."/>
            <person name="Gardiner S.E."/>
            <person name="Bassett H."/>
            <person name="Chagne D."/>
            <person name="McCallum J."/>
            <person name="Dzierzon H."/>
            <person name="Deng C."/>
            <person name="Wang Y.Y."/>
            <person name="Barron L."/>
            <person name="Manako K."/>
            <person name="Bowen J."/>
            <person name="Foster T.M."/>
            <person name="Erridge Z.A."/>
            <person name="Tiffin H."/>
            <person name="Waite C.N."/>
            <person name="Davies K.M."/>
            <person name="Grierson E.P."/>
            <person name="Laing W.A."/>
            <person name="Kirk R."/>
            <person name="Chen X."/>
            <person name="Wood M."/>
            <person name="Montefiori M."/>
            <person name="Brummell D.A."/>
            <person name="Schwinn K.E."/>
            <person name="Catanach A."/>
            <person name="Fullerton C."/>
            <person name="Li D."/>
            <person name="Meiyalaghan S."/>
            <person name="Nieuwenhuizen N."/>
            <person name="Read N."/>
            <person name="Prakash R."/>
            <person name="Hunter D."/>
            <person name="Zhang H."/>
            <person name="McKenzie M."/>
            <person name="Knabel M."/>
            <person name="Harris A."/>
            <person name="Allan A.C."/>
            <person name="Gleave A."/>
            <person name="Chen A."/>
            <person name="Janssen B.J."/>
            <person name="Plunkett B."/>
            <person name="Ampomah-Dwamena C."/>
            <person name="Voogd C."/>
            <person name="Leif D."/>
            <person name="Lafferty D."/>
            <person name="Souleyre E.J.F."/>
            <person name="Varkonyi-Gasic E."/>
            <person name="Gambi F."/>
            <person name="Hanley J."/>
            <person name="Yao J.L."/>
            <person name="Cheung J."/>
            <person name="David K.M."/>
            <person name="Warren B."/>
            <person name="Marsh K."/>
            <person name="Snowden K.C."/>
            <person name="Lin-Wang K."/>
            <person name="Brian L."/>
            <person name="Martinez-Sanchez M."/>
            <person name="Wang M."/>
            <person name="Ileperuma N."/>
            <person name="Macnee N."/>
            <person name="Campin R."/>
            <person name="McAtee P."/>
            <person name="Drummond R.S.M."/>
            <person name="Espley R.V."/>
            <person name="Ireland H.S."/>
            <person name="Wu R."/>
            <person name="Atkinson R.G."/>
            <person name="Karunairetnam S."/>
            <person name="Bulley S."/>
            <person name="Chunkath S."/>
            <person name="Hanley Z."/>
            <person name="Storey R."/>
            <person name="Thrimawithana A.H."/>
            <person name="Thomson S."/>
            <person name="David C."/>
            <person name="Testolin R."/>
            <person name="Huang H."/>
            <person name="Hellens R.P."/>
            <person name="Schaffer R.J."/>
        </authorList>
    </citation>
    <scope>NUCLEOTIDE SEQUENCE [LARGE SCALE GENOMIC DNA]</scope>
    <source>
        <strain evidence="5">cv. Red5</strain>
    </source>
</reference>
<evidence type="ECO:0000256" key="2">
    <source>
        <dbReference type="SAM" id="MobiDB-lite"/>
    </source>
</evidence>
<comment type="caution">
    <text evidence="4">The sequence shown here is derived from an EMBL/GenBank/DDBJ whole genome shotgun (WGS) entry which is preliminary data.</text>
</comment>
<feature type="compositionally biased region" description="Basic and acidic residues" evidence="2">
    <location>
        <begin position="994"/>
        <end position="1008"/>
    </location>
</feature>
<proteinExistence type="predicted"/>
<dbReference type="OMA" id="DYWNFES"/>
<feature type="compositionally biased region" description="Low complexity" evidence="2">
    <location>
        <begin position="54"/>
        <end position="64"/>
    </location>
</feature>
<feature type="compositionally biased region" description="Basic and acidic residues" evidence="2">
    <location>
        <begin position="1075"/>
        <end position="1091"/>
    </location>
</feature>
<feature type="region of interest" description="Disordered" evidence="2">
    <location>
        <begin position="471"/>
        <end position="599"/>
    </location>
</feature>
<feature type="compositionally biased region" description="Low complexity" evidence="2">
    <location>
        <begin position="509"/>
        <end position="544"/>
    </location>
</feature>
<dbReference type="STRING" id="1590841.A0A2R6QFK2"/>
<feature type="compositionally biased region" description="Basic and acidic residues" evidence="2">
    <location>
        <begin position="789"/>
        <end position="799"/>
    </location>
</feature>
<dbReference type="AlphaFoldDB" id="A0A2R6QFK2"/>
<dbReference type="FunCoup" id="A0A2R6QFK2">
    <property type="interactions" value="2661"/>
</dbReference>
<dbReference type="PANTHER" id="PTHR38372">
    <property type="entry name" value="DENTIN SIALOPHOSPHOPROTEIN-LIKE PROTEIN"/>
    <property type="match status" value="1"/>
</dbReference>
<dbReference type="SUPFAM" id="SSF144292">
    <property type="entry name" value="occludin/ELL-like"/>
    <property type="match status" value="1"/>
</dbReference>
<feature type="region of interest" description="Disordered" evidence="2">
    <location>
        <begin position="408"/>
        <end position="434"/>
    </location>
</feature>
<dbReference type="InParanoid" id="A0A2R6QFK2"/>
<feature type="compositionally biased region" description="Low complexity" evidence="2">
    <location>
        <begin position="487"/>
        <end position="499"/>
    </location>
</feature>
<feature type="compositionally biased region" description="Basic and acidic residues" evidence="2">
    <location>
        <begin position="809"/>
        <end position="819"/>
    </location>
</feature>
<dbReference type="Gramene" id="PSS07366">
    <property type="protein sequence ID" value="PSS07366"/>
    <property type="gene ID" value="CEY00_Acc17711"/>
</dbReference>
<feature type="coiled-coil region" evidence="1">
    <location>
        <begin position="1165"/>
        <end position="1192"/>
    </location>
</feature>
<feature type="region of interest" description="Disordered" evidence="2">
    <location>
        <begin position="223"/>
        <end position="292"/>
    </location>
</feature>
<keyword evidence="1" id="KW-0175">Coiled coil</keyword>
<feature type="compositionally biased region" description="Basic and acidic residues" evidence="2">
    <location>
        <begin position="408"/>
        <end position="432"/>
    </location>
</feature>
<name>A0A2R6QFK2_ACTCC</name>
<evidence type="ECO:0000259" key="3">
    <source>
        <dbReference type="PROSITE" id="PS51980"/>
    </source>
</evidence>
<evidence type="ECO:0000313" key="5">
    <source>
        <dbReference type="Proteomes" id="UP000241394"/>
    </source>
</evidence>
<gene>
    <name evidence="4" type="ORF">CEY00_Acc17711</name>
</gene>
<evidence type="ECO:0000313" key="4">
    <source>
        <dbReference type="EMBL" id="PSS07366.1"/>
    </source>
</evidence>
<feature type="compositionally biased region" description="Acidic residues" evidence="2">
    <location>
        <begin position="548"/>
        <end position="558"/>
    </location>
</feature>
<dbReference type="EMBL" id="NKQK01000016">
    <property type="protein sequence ID" value="PSS07366.1"/>
    <property type="molecule type" value="Genomic_DNA"/>
</dbReference>
<feature type="region of interest" description="Disordered" evidence="2">
    <location>
        <begin position="918"/>
        <end position="1136"/>
    </location>
</feature>
<feature type="region of interest" description="Disordered" evidence="2">
    <location>
        <begin position="664"/>
        <end position="843"/>
    </location>
</feature>
<dbReference type="PROSITE" id="PS51980">
    <property type="entry name" value="OCEL"/>
    <property type="match status" value="1"/>
</dbReference>
<feature type="domain" description="OCEL" evidence="3">
    <location>
        <begin position="1136"/>
        <end position="1244"/>
    </location>
</feature>